<keyword evidence="1" id="KW-0732">Signal</keyword>
<evidence type="ECO:0000313" key="5">
    <source>
        <dbReference type="EMBL" id="MFM9646833.1"/>
    </source>
</evidence>
<keyword evidence="4" id="KW-0812">Transmembrane</keyword>
<feature type="transmembrane region" description="Helical" evidence="4">
    <location>
        <begin position="41"/>
        <end position="59"/>
    </location>
</feature>
<feature type="region of interest" description="Disordered" evidence="3">
    <location>
        <begin position="1"/>
        <end position="35"/>
    </location>
</feature>
<reference evidence="5 6" key="1">
    <citation type="submission" date="2024-12" db="EMBL/GenBank/DDBJ databases">
        <title>Forecasting of Potato common scab and diversities of Pathogenic streptomyces spp. in china.</title>
        <authorList>
            <person name="Handique U."/>
            <person name="Wu J."/>
        </authorList>
    </citation>
    <scope>NUCLEOTIDE SEQUENCE [LARGE SCALE GENOMIC DNA]</scope>
    <source>
        <strain evidence="5 6">ZRIMU1585</strain>
    </source>
</reference>
<keyword evidence="2" id="KW-0186">Copper</keyword>
<dbReference type="Gene3D" id="3.30.1880.10">
    <property type="entry name" value="protein ne1242 domain like"/>
    <property type="match status" value="1"/>
</dbReference>
<protein>
    <submittedName>
        <fullName evidence="5">Tyrosinase family oxidase copper chaperone</fullName>
    </submittedName>
</protein>
<keyword evidence="6" id="KW-1185">Reference proteome</keyword>
<keyword evidence="4" id="KW-0472">Membrane</keyword>
<evidence type="ECO:0000256" key="4">
    <source>
        <dbReference type="SAM" id="Phobius"/>
    </source>
</evidence>
<dbReference type="RefSeq" id="WP_328736257.1">
    <property type="nucleotide sequence ID" value="NZ_JBJVMW010000036.1"/>
</dbReference>
<dbReference type="Pfam" id="PF06236">
    <property type="entry name" value="MelC1"/>
    <property type="match status" value="1"/>
</dbReference>
<name>A0ABW9IEA0_STRGJ</name>
<dbReference type="InterPro" id="IPR023199">
    <property type="entry name" value="GriE/MELC1_sf"/>
</dbReference>
<evidence type="ECO:0000256" key="3">
    <source>
        <dbReference type="SAM" id="MobiDB-lite"/>
    </source>
</evidence>
<keyword evidence="4" id="KW-1133">Transmembrane helix</keyword>
<dbReference type="Proteomes" id="UP001631993">
    <property type="component" value="Unassembled WGS sequence"/>
</dbReference>
<evidence type="ECO:0000256" key="2">
    <source>
        <dbReference type="ARBA" id="ARBA00023008"/>
    </source>
</evidence>
<dbReference type="GeneID" id="93764564"/>
<comment type="caution">
    <text evidence="5">The sequence shown here is derived from an EMBL/GenBank/DDBJ whole genome shotgun (WGS) entry which is preliminary data.</text>
</comment>
<gene>
    <name evidence="5" type="ORF">ACKI1S_11855</name>
</gene>
<proteinExistence type="predicted"/>
<evidence type="ECO:0000313" key="6">
    <source>
        <dbReference type="Proteomes" id="UP001631993"/>
    </source>
</evidence>
<sequence>MVVSVDGAAVTAVPADTTQPGPTAPPGPTTRPARRRTRRDALRGLLGAAAALALAPLVAASRPVRRDEPEPEPAALLGPGAGLDLGGGFGLGLGETVFDVTYLGRHLLGSLVPPTRSGDAGRWEITVDGRPLHLMRRADGTWLSMVDHYRSYAAPLDAVRAAVDELGPGEMLRAAAATGRHTHMGGHHGLHP</sequence>
<accession>A0ABW9IEA0</accession>
<evidence type="ECO:0000256" key="1">
    <source>
        <dbReference type="ARBA" id="ARBA00022729"/>
    </source>
</evidence>
<dbReference type="InterPro" id="IPR010928">
    <property type="entry name" value="MelC1"/>
</dbReference>
<dbReference type="EMBL" id="JBJVNE010000005">
    <property type="protein sequence ID" value="MFM9646833.1"/>
    <property type="molecule type" value="Genomic_DNA"/>
</dbReference>
<organism evidence="5 6">
    <name type="scientific">Streptomyces galilaeus</name>
    <dbReference type="NCBI Taxonomy" id="33899"/>
    <lineage>
        <taxon>Bacteria</taxon>
        <taxon>Bacillati</taxon>
        <taxon>Actinomycetota</taxon>
        <taxon>Actinomycetes</taxon>
        <taxon>Kitasatosporales</taxon>
        <taxon>Streptomycetaceae</taxon>
        <taxon>Streptomyces</taxon>
    </lineage>
</organism>